<name>A0A7X1STE8_9PROT</name>
<dbReference type="AlphaFoldDB" id="A0A7X1STE8"/>
<protein>
    <submittedName>
        <fullName evidence="1">VapC toxin family PIN domain ribonuclease</fullName>
    </submittedName>
</protein>
<evidence type="ECO:0000313" key="2">
    <source>
        <dbReference type="Proteomes" id="UP000432209"/>
    </source>
</evidence>
<dbReference type="Proteomes" id="UP000432209">
    <property type="component" value="Unassembled WGS sequence"/>
</dbReference>
<accession>A0A7X1STE8</accession>
<feature type="non-terminal residue" evidence="1">
    <location>
        <position position="1"/>
    </location>
</feature>
<gene>
    <name evidence="1" type="ORF">GFJ39_13155</name>
</gene>
<keyword evidence="2" id="KW-1185">Reference proteome</keyword>
<sequence length="28" mass="3161">SKGLVVITGNLREFTRVNGLRSEDWTPD</sequence>
<organism evidence="1 2">
    <name type="scientific">Gluconobacter aidae</name>
    <dbReference type="NCBI Taxonomy" id="2662454"/>
    <lineage>
        <taxon>Bacteria</taxon>
        <taxon>Pseudomonadati</taxon>
        <taxon>Pseudomonadota</taxon>
        <taxon>Alphaproteobacteria</taxon>
        <taxon>Acetobacterales</taxon>
        <taxon>Acetobacteraceae</taxon>
        <taxon>Gluconobacter</taxon>
    </lineage>
</organism>
<proteinExistence type="predicted"/>
<reference evidence="1 2" key="1">
    <citation type="submission" date="2019-10" db="EMBL/GenBank/DDBJ databases">
        <title>Gluconobacter aidae sp. nov., a novel species of acetic acid bacteria isolated in Thailand.</title>
        <authorList>
            <person name="Yukphan P."/>
            <person name="Charoenyingcharoen P."/>
            <person name="Malimas S."/>
            <person name="Muramatsu Y."/>
            <person name="Nakagawa Y."/>
            <person name="Tanasupawat S."/>
            <person name="Yamada Y."/>
        </authorList>
    </citation>
    <scope>NUCLEOTIDE SEQUENCE [LARGE SCALE GENOMIC DNA]</scope>
    <source>
        <strain evidence="1 2">AC10</strain>
    </source>
</reference>
<comment type="caution">
    <text evidence="1">The sequence shown here is derived from an EMBL/GenBank/DDBJ whole genome shotgun (WGS) entry which is preliminary data.</text>
</comment>
<dbReference type="EMBL" id="WIPH01000057">
    <property type="protein sequence ID" value="MQS00111.1"/>
    <property type="molecule type" value="Genomic_DNA"/>
</dbReference>
<evidence type="ECO:0000313" key="1">
    <source>
        <dbReference type="EMBL" id="MQS00111.1"/>
    </source>
</evidence>